<organism evidence="2 3">
    <name type="scientific">Anopheles culicifacies</name>
    <dbReference type="NCBI Taxonomy" id="139723"/>
    <lineage>
        <taxon>Eukaryota</taxon>
        <taxon>Metazoa</taxon>
        <taxon>Ecdysozoa</taxon>
        <taxon>Arthropoda</taxon>
        <taxon>Hexapoda</taxon>
        <taxon>Insecta</taxon>
        <taxon>Pterygota</taxon>
        <taxon>Neoptera</taxon>
        <taxon>Endopterygota</taxon>
        <taxon>Diptera</taxon>
        <taxon>Nematocera</taxon>
        <taxon>Culicoidea</taxon>
        <taxon>Culicidae</taxon>
        <taxon>Anophelinae</taxon>
        <taxon>Anopheles</taxon>
        <taxon>culicifacies species complex</taxon>
    </lineage>
</organism>
<sequence length="163" mass="17620">MKLLNGPVPGSVAGITVEVTSATSSVHGLDGTGFVLARNRQQHPHHHHRQRQRHRLHQQDQRPLATTTLAGNASSTSLATERLITFGKIRRYRETSAASPSSRTSPATPSARKGVQEKKQPAFKKINLLGTKDQAAILNHRMLGLEVGGTVDDGGLVKILSRS</sequence>
<name>A0A182LXU8_9DIPT</name>
<feature type="compositionally biased region" description="Low complexity" evidence="1">
    <location>
        <begin position="95"/>
        <end position="112"/>
    </location>
</feature>
<feature type="region of interest" description="Disordered" evidence="1">
    <location>
        <begin position="40"/>
        <end position="62"/>
    </location>
</feature>
<keyword evidence="3" id="KW-1185">Reference proteome</keyword>
<accession>A0A182LXU8</accession>
<dbReference type="VEuPathDB" id="VectorBase:ACUA004546"/>
<evidence type="ECO:0000256" key="1">
    <source>
        <dbReference type="SAM" id="MobiDB-lite"/>
    </source>
</evidence>
<proteinExistence type="predicted"/>
<feature type="compositionally biased region" description="Basic residues" evidence="1">
    <location>
        <begin position="40"/>
        <end position="56"/>
    </location>
</feature>
<protein>
    <submittedName>
        <fullName evidence="2">Uncharacterized protein</fullName>
    </submittedName>
</protein>
<dbReference type="Proteomes" id="UP000075883">
    <property type="component" value="Unassembled WGS sequence"/>
</dbReference>
<dbReference type="EMBL" id="AXCM01000798">
    <property type="status" value="NOT_ANNOTATED_CDS"/>
    <property type="molecule type" value="Genomic_DNA"/>
</dbReference>
<feature type="region of interest" description="Disordered" evidence="1">
    <location>
        <begin position="94"/>
        <end position="119"/>
    </location>
</feature>
<dbReference type="AlphaFoldDB" id="A0A182LXU8"/>
<evidence type="ECO:0000313" key="2">
    <source>
        <dbReference type="EnsemblMetazoa" id="ACUA004546-PA"/>
    </source>
</evidence>
<reference evidence="3" key="1">
    <citation type="submission" date="2013-09" db="EMBL/GenBank/DDBJ databases">
        <title>The Genome Sequence of Anopheles culicifacies species A.</title>
        <authorList>
            <consortium name="The Broad Institute Genomics Platform"/>
            <person name="Neafsey D.E."/>
            <person name="Besansky N."/>
            <person name="Howell P."/>
            <person name="Walton C."/>
            <person name="Young S.K."/>
            <person name="Zeng Q."/>
            <person name="Gargeya S."/>
            <person name="Fitzgerald M."/>
            <person name="Haas B."/>
            <person name="Abouelleil A."/>
            <person name="Allen A.W."/>
            <person name="Alvarado L."/>
            <person name="Arachchi H.M."/>
            <person name="Berlin A.M."/>
            <person name="Chapman S.B."/>
            <person name="Gainer-Dewar J."/>
            <person name="Goldberg J."/>
            <person name="Griggs A."/>
            <person name="Gujja S."/>
            <person name="Hansen M."/>
            <person name="Howarth C."/>
            <person name="Imamovic A."/>
            <person name="Ireland A."/>
            <person name="Larimer J."/>
            <person name="McCowan C."/>
            <person name="Murphy C."/>
            <person name="Pearson M."/>
            <person name="Poon T.W."/>
            <person name="Priest M."/>
            <person name="Roberts A."/>
            <person name="Saif S."/>
            <person name="Shea T."/>
            <person name="Sisk P."/>
            <person name="Sykes S."/>
            <person name="Wortman J."/>
            <person name="Nusbaum C."/>
            <person name="Birren B."/>
        </authorList>
    </citation>
    <scope>NUCLEOTIDE SEQUENCE [LARGE SCALE GENOMIC DNA]</scope>
    <source>
        <strain evidence="3">A-37</strain>
    </source>
</reference>
<dbReference type="EnsemblMetazoa" id="ACUA004546-RA">
    <property type="protein sequence ID" value="ACUA004546-PA"/>
    <property type="gene ID" value="ACUA004546"/>
</dbReference>
<reference evidence="2" key="2">
    <citation type="submission" date="2020-05" db="UniProtKB">
        <authorList>
            <consortium name="EnsemblMetazoa"/>
        </authorList>
    </citation>
    <scope>IDENTIFICATION</scope>
    <source>
        <strain evidence="2">A-37</strain>
    </source>
</reference>
<evidence type="ECO:0000313" key="3">
    <source>
        <dbReference type="Proteomes" id="UP000075883"/>
    </source>
</evidence>